<evidence type="ECO:0000313" key="1">
    <source>
        <dbReference type="EMBL" id="KAJ3647023.1"/>
    </source>
</evidence>
<sequence length="76" mass="8762">MCNLTDKLPALAITSVQILSSDISQRVHKHPIFQKNYGLRGFFVSSVKHEKGLMKETWSQQSLDDHFFVPKNEVFL</sequence>
<dbReference type="EMBL" id="JALNTZ010000007">
    <property type="protein sequence ID" value="KAJ3647023.1"/>
    <property type="molecule type" value="Genomic_DNA"/>
</dbReference>
<protein>
    <submittedName>
        <fullName evidence="1">Uncharacterized protein</fullName>
    </submittedName>
</protein>
<dbReference type="AlphaFoldDB" id="A0AA38HYR6"/>
<comment type="caution">
    <text evidence="1">The sequence shown here is derived from an EMBL/GenBank/DDBJ whole genome shotgun (WGS) entry which is preliminary data.</text>
</comment>
<proteinExistence type="predicted"/>
<reference evidence="1" key="1">
    <citation type="journal article" date="2023" name="G3 (Bethesda)">
        <title>Whole genome assemblies of Zophobas morio and Tenebrio molitor.</title>
        <authorList>
            <person name="Kaur S."/>
            <person name="Stinson S.A."/>
            <person name="diCenzo G.C."/>
        </authorList>
    </citation>
    <scope>NUCLEOTIDE SEQUENCE</scope>
    <source>
        <strain evidence="1">QUZm001</strain>
    </source>
</reference>
<gene>
    <name evidence="1" type="ORF">Zmor_024573</name>
</gene>
<organism evidence="1 2">
    <name type="scientific">Zophobas morio</name>
    <dbReference type="NCBI Taxonomy" id="2755281"/>
    <lineage>
        <taxon>Eukaryota</taxon>
        <taxon>Metazoa</taxon>
        <taxon>Ecdysozoa</taxon>
        <taxon>Arthropoda</taxon>
        <taxon>Hexapoda</taxon>
        <taxon>Insecta</taxon>
        <taxon>Pterygota</taxon>
        <taxon>Neoptera</taxon>
        <taxon>Endopterygota</taxon>
        <taxon>Coleoptera</taxon>
        <taxon>Polyphaga</taxon>
        <taxon>Cucujiformia</taxon>
        <taxon>Tenebrionidae</taxon>
        <taxon>Zophobas</taxon>
    </lineage>
</organism>
<accession>A0AA38HYR6</accession>
<dbReference type="Proteomes" id="UP001168821">
    <property type="component" value="Unassembled WGS sequence"/>
</dbReference>
<evidence type="ECO:0000313" key="2">
    <source>
        <dbReference type="Proteomes" id="UP001168821"/>
    </source>
</evidence>
<keyword evidence="2" id="KW-1185">Reference proteome</keyword>
<name>A0AA38HYR6_9CUCU</name>